<evidence type="ECO:0000313" key="2">
    <source>
        <dbReference type="EMBL" id="EEC08452.1"/>
    </source>
</evidence>
<name>B7PPD0_IXOSC</name>
<dbReference type="PROSITE" id="PS50835">
    <property type="entry name" value="IG_LIKE"/>
    <property type="match status" value="1"/>
</dbReference>
<dbReference type="InParanoid" id="B7PPD0"/>
<accession>B7PPD0</accession>
<protein>
    <recommendedName>
        <fullName evidence="1">Ig-like domain-containing protein</fullName>
    </recommendedName>
</protein>
<reference evidence="2 4" key="1">
    <citation type="submission" date="2008-03" db="EMBL/GenBank/DDBJ databases">
        <title>Annotation of Ixodes scapularis.</title>
        <authorList>
            <consortium name="Ixodes scapularis Genome Project Consortium"/>
            <person name="Caler E."/>
            <person name="Hannick L.I."/>
            <person name="Bidwell S."/>
            <person name="Joardar V."/>
            <person name="Thiagarajan M."/>
            <person name="Amedeo P."/>
            <person name="Galinsky K.J."/>
            <person name="Schobel S."/>
            <person name="Inman J."/>
            <person name="Hostetler J."/>
            <person name="Miller J."/>
            <person name="Hammond M."/>
            <person name="Megy K."/>
            <person name="Lawson D."/>
            <person name="Kodira C."/>
            <person name="Sutton G."/>
            <person name="Meyer J."/>
            <person name="Hill C.A."/>
            <person name="Birren B."/>
            <person name="Nene V."/>
            <person name="Collins F."/>
            <person name="Alarcon-Chaidez F."/>
            <person name="Wikel S."/>
            <person name="Strausberg R."/>
        </authorList>
    </citation>
    <scope>NUCLEOTIDE SEQUENCE [LARGE SCALE GENOMIC DNA]</scope>
    <source>
        <strain evidence="4">Wikel</strain>
        <strain evidence="2">Wikel colony</strain>
    </source>
</reference>
<reference evidence="3" key="2">
    <citation type="submission" date="2020-05" db="UniProtKB">
        <authorList>
            <consortium name="EnsemblMetazoa"/>
        </authorList>
    </citation>
    <scope>IDENTIFICATION</scope>
    <source>
        <strain evidence="3">wikel</strain>
    </source>
</reference>
<dbReference type="VEuPathDB" id="VectorBase:ISCP_002574"/>
<dbReference type="EMBL" id="ABJB010239673">
    <property type="status" value="NOT_ANNOTATED_CDS"/>
    <property type="molecule type" value="Genomic_DNA"/>
</dbReference>
<dbReference type="VEuPathDB" id="VectorBase:ISCW005936"/>
<dbReference type="EnsemblMetazoa" id="ISCW005936-RA">
    <property type="protein sequence ID" value="ISCW005936-PA"/>
    <property type="gene ID" value="ISCW005936"/>
</dbReference>
<evidence type="ECO:0000259" key="1">
    <source>
        <dbReference type="PROSITE" id="PS50835"/>
    </source>
</evidence>
<dbReference type="InterPro" id="IPR007110">
    <property type="entry name" value="Ig-like_dom"/>
</dbReference>
<dbReference type="EMBL" id="ABJB011091467">
    <property type="status" value="NOT_ANNOTATED_CDS"/>
    <property type="molecule type" value="Genomic_DNA"/>
</dbReference>
<organism>
    <name type="scientific">Ixodes scapularis</name>
    <name type="common">Black-legged tick</name>
    <name type="synonym">Deer tick</name>
    <dbReference type="NCBI Taxonomy" id="6945"/>
    <lineage>
        <taxon>Eukaryota</taxon>
        <taxon>Metazoa</taxon>
        <taxon>Ecdysozoa</taxon>
        <taxon>Arthropoda</taxon>
        <taxon>Chelicerata</taxon>
        <taxon>Arachnida</taxon>
        <taxon>Acari</taxon>
        <taxon>Parasitiformes</taxon>
        <taxon>Ixodida</taxon>
        <taxon>Ixodoidea</taxon>
        <taxon>Ixodidae</taxon>
        <taxon>Ixodinae</taxon>
        <taxon>Ixodes</taxon>
    </lineage>
</organism>
<dbReference type="VEuPathDB" id="VectorBase:ISCI005936"/>
<evidence type="ECO:0000313" key="3">
    <source>
        <dbReference type="EnsemblMetazoa" id="ISCW005936-PA"/>
    </source>
</evidence>
<dbReference type="HOGENOM" id="CLU_2075740_0_0_1"/>
<proteinExistence type="predicted"/>
<dbReference type="AlphaFoldDB" id="B7PPD0"/>
<dbReference type="PaxDb" id="6945-B7PPD0"/>
<dbReference type="OrthoDB" id="6487061at2759"/>
<dbReference type="Proteomes" id="UP000001555">
    <property type="component" value="Unassembled WGS sequence"/>
</dbReference>
<feature type="domain" description="Ig-like" evidence="1">
    <location>
        <begin position="5"/>
        <end position="110"/>
    </location>
</feature>
<gene>
    <name evidence="2" type="ORF">IscW_ISCW005936</name>
</gene>
<dbReference type="EMBL" id="DS757053">
    <property type="protein sequence ID" value="EEC08452.1"/>
    <property type="molecule type" value="Genomic_DNA"/>
</dbReference>
<sequence>MTAREHVSVALRTNRPPILQSSQLPDLTLTCRAAFTNGSAFMEAIRGSYAYAYVWTKNDVYLNESFRSIQPEKVIERTTFSHSYASSQGHYRCGLKALPSGSTVWSNTVTVAYHVTFL</sequence>
<keyword evidence="4" id="KW-1185">Reference proteome</keyword>
<evidence type="ECO:0000313" key="4">
    <source>
        <dbReference type="Proteomes" id="UP000001555"/>
    </source>
</evidence>
<dbReference type="EMBL" id="ABJB010073779">
    <property type="status" value="NOT_ANNOTATED_CDS"/>
    <property type="molecule type" value="Genomic_DNA"/>
</dbReference>